<dbReference type="eggNOG" id="ENOG502QUCG">
    <property type="taxonomic scope" value="Eukaryota"/>
</dbReference>
<organism evidence="2 3">
    <name type="scientific">Colletotrichum sublineola</name>
    <name type="common">Sorghum anthracnose fungus</name>
    <dbReference type="NCBI Taxonomy" id="1173701"/>
    <lineage>
        <taxon>Eukaryota</taxon>
        <taxon>Fungi</taxon>
        <taxon>Dikarya</taxon>
        <taxon>Ascomycota</taxon>
        <taxon>Pezizomycotina</taxon>
        <taxon>Sordariomycetes</taxon>
        <taxon>Hypocreomycetidae</taxon>
        <taxon>Glomerellales</taxon>
        <taxon>Glomerellaceae</taxon>
        <taxon>Colletotrichum</taxon>
        <taxon>Colletotrichum graminicola species complex</taxon>
    </lineage>
</organism>
<dbReference type="EMBL" id="JMSE01001107">
    <property type="protein sequence ID" value="KDN64659.1"/>
    <property type="molecule type" value="Genomic_DNA"/>
</dbReference>
<evidence type="ECO:0000313" key="3">
    <source>
        <dbReference type="Proteomes" id="UP000027238"/>
    </source>
</evidence>
<protein>
    <submittedName>
        <fullName evidence="2">Uncharacterized protein</fullName>
    </submittedName>
</protein>
<dbReference type="PANTHER" id="PTHR40788">
    <property type="entry name" value="CLR5 DOMAIN-CONTAINING PROTEIN-RELATED"/>
    <property type="match status" value="1"/>
</dbReference>
<dbReference type="AlphaFoldDB" id="A0A066XAJ2"/>
<keyword evidence="3" id="KW-1185">Reference proteome</keyword>
<comment type="caution">
    <text evidence="2">The sequence shown here is derived from an EMBL/GenBank/DDBJ whole genome shotgun (WGS) entry which is preliminary data.</text>
</comment>
<feature type="region of interest" description="Disordered" evidence="1">
    <location>
        <begin position="660"/>
        <end position="729"/>
    </location>
</feature>
<evidence type="ECO:0000313" key="2">
    <source>
        <dbReference type="EMBL" id="KDN64659.1"/>
    </source>
</evidence>
<dbReference type="OMA" id="WLLQTLW"/>
<dbReference type="PANTHER" id="PTHR40788:SF2">
    <property type="entry name" value="CLR5 DOMAIN-CONTAINING PROTEIN"/>
    <property type="match status" value="1"/>
</dbReference>
<proteinExistence type="predicted"/>
<dbReference type="HOGENOM" id="CLU_019062_0_0_1"/>
<reference evidence="3" key="1">
    <citation type="journal article" date="2014" name="Genome Announc.">
        <title>Draft genome sequence of Colletotrichum sublineola, a destructive pathogen of cultivated sorghum.</title>
        <authorList>
            <person name="Baroncelli R."/>
            <person name="Sanz-Martin J.M."/>
            <person name="Rech G.E."/>
            <person name="Sukno S.A."/>
            <person name="Thon M.R."/>
        </authorList>
    </citation>
    <scope>NUCLEOTIDE SEQUENCE [LARGE SCALE GENOMIC DNA]</scope>
    <source>
        <strain evidence="3">TX430BB</strain>
    </source>
</reference>
<dbReference type="STRING" id="1173701.A0A066XAJ2"/>
<gene>
    <name evidence="2" type="ORF">CSUB01_04297</name>
</gene>
<sequence>MESRPDFRFDPSSTDMDWPDDMSDLDFSSMNFSDPSVVSKIFGKEVPHMTLAELRRTSQRLSASISSSYETLRAILARHELTIQQRWSKKKRHQRIGILTSAWGGDMPAAHRPDFEAFRKQSGQLTDTAGKYKDHYVWPFINQEDLLKPKNLLLLLNARGRHHPCEFAAADNEAMHLGLVTKKIVPVFLNGHAMVMNGAYDAESYGKLLAWEDHPDCFDWMHTRRQFLPGEGLLVLESQERTLGFLVKCCESILHDIPPATLTTDAFPVVEEPRLAGETPKDGFASLTVMAEEAPYRVPARLDVDRIESLLQAKASAAADHVWSLREDPGYFAEQLAEVSEHRQEMLKDTNGHLHPALKRGKEHLFLTRALRETVINSYLELEVFSELHRQAKELRSLHARYATSLSPTGDLPEELLHTILKFRHYLDQAAKGPLTMLKQSVVASPPMRKFFCRLPPVDGDPVRINVMSKSGVKMNKVEAQLVWLLRTLWEDGEHLYFIRLPLVLDELDRLLEAEPQAKELVSAHVAAMIGNLAVLSQCINQIDLFQPWARGYEAALVDREAGIKDEFARRTAPWAEMLNALEGDAITQAKLGDPSDNRFSYPSEKRRTQATTAAMISAERSLDAFWAYVDRRMRARITDVQSTAVWRLISQDRALQRTPEWVEEPTTATIERKQTRPSHDPSPTTPFGGYGDSRKDTDRTTQTPKAKVKTRGAPSQEPLGDAAPVPPADVAARGDGVALVHVDARSLKVMRTLFFDPTVTSHPGEIAWKDFLHALTSTGWFTAEKLYGSVWQFQRVNGPDQSRVQFHEPHPHGKIPFTTARRHGRRLNRHYGWTRDMFVLKQSP</sequence>
<accession>A0A066XAJ2</accession>
<name>A0A066XAJ2_COLSU</name>
<feature type="compositionally biased region" description="Basic and acidic residues" evidence="1">
    <location>
        <begin position="671"/>
        <end position="680"/>
    </location>
</feature>
<dbReference type="Proteomes" id="UP000027238">
    <property type="component" value="Unassembled WGS sequence"/>
</dbReference>
<dbReference type="OrthoDB" id="2922289at2759"/>
<evidence type="ECO:0000256" key="1">
    <source>
        <dbReference type="SAM" id="MobiDB-lite"/>
    </source>
</evidence>